<dbReference type="Proteomes" id="UP001595616">
    <property type="component" value="Unassembled WGS sequence"/>
</dbReference>
<evidence type="ECO:0000259" key="1">
    <source>
        <dbReference type="Pfam" id="PF00814"/>
    </source>
</evidence>
<dbReference type="InterPro" id="IPR000905">
    <property type="entry name" value="Gcp-like_dom"/>
</dbReference>
<dbReference type="NCBIfam" id="TIGR03725">
    <property type="entry name" value="T6A_YeaZ"/>
    <property type="match status" value="1"/>
</dbReference>
<evidence type="ECO:0000313" key="2">
    <source>
        <dbReference type="EMBL" id="MFC3810752.1"/>
    </source>
</evidence>
<dbReference type="RefSeq" id="WP_379837143.1">
    <property type="nucleotide sequence ID" value="NZ_JBHRYQ010000001.1"/>
</dbReference>
<dbReference type="EMBL" id="JBHRYQ010000001">
    <property type="protein sequence ID" value="MFC3810752.1"/>
    <property type="molecule type" value="Genomic_DNA"/>
</dbReference>
<keyword evidence="2" id="KW-0808">Transferase</keyword>
<feature type="domain" description="Gcp-like" evidence="1">
    <location>
        <begin position="31"/>
        <end position="154"/>
    </location>
</feature>
<organism evidence="2 3">
    <name type="scientific">Lacihabitans lacunae</name>
    <dbReference type="NCBI Taxonomy" id="1028214"/>
    <lineage>
        <taxon>Bacteria</taxon>
        <taxon>Pseudomonadati</taxon>
        <taxon>Bacteroidota</taxon>
        <taxon>Cytophagia</taxon>
        <taxon>Cytophagales</taxon>
        <taxon>Leadbetterellaceae</taxon>
        <taxon>Lacihabitans</taxon>
    </lineage>
</organism>
<protein>
    <submittedName>
        <fullName evidence="2">tRNA (Adenosine(37)-N6)-threonylcarbamoyltransferase complex dimerization subunit type 1 TsaB</fullName>
        <ecNumber evidence="2">2.3.1.234</ecNumber>
    </submittedName>
</protein>
<dbReference type="GO" id="GO:0061711">
    <property type="term" value="F:tRNA N(6)-L-threonylcarbamoyladenine synthase activity"/>
    <property type="evidence" value="ECO:0007669"/>
    <property type="project" value="UniProtKB-EC"/>
</dbReference>
<sequence>MIVLSIDASTQGCSVAVFENDSLLASFESNVERSSAESLTNMIKHVLQISKVEFAQLDAIGVAKGPGSYTGLRIAVSTAKGLCVGLGKPLLSFGTLEGMLHQVADLPLDSYLLCPMIDARRMEVFSGIYQKDNFEVVEEVSANIIDAESFADILARNKIVFFGEGSAKCKTTLTHSNAVFYGENISPNAKFSGKILYEKYKNGEFEDLVTFEPFYLKEYMFKTKKP</sequence>
<dbReference type="PANTHER" id="PTHR11735:SF11">
    <property type="entry name" value="TRNA THREONYLCARBAMOYLADENOSINE BIOSYNTHESIS PROTEIN TSAB"/>
    <property type="match status" value="1"/>
</dbReference>
<dbReference type="InterPro" id="IPR022496">
    <property type="entry name" value="T6A_TsaB"/>
</dbReference>
<dbReference type="Gene3D" id="3.30.420.40">
    <property type="match status" value="2"/>
</dbReference>
<reference evidence="3" key="1">
    <citation type="journal article" date="2019" name="Int. J. Syst. Evol. Microbiol.">
        <title>The Global Catalogue of Microorganisms (GCM) 10K type strain sequencing project: providing services to taxonomists for standard genome sequencing and annotation.</title>
        <authorList>
            <consortium name="The Broad Institute Genomics Platform"/>
            <consortium name="The Broad Institute Genome Sequencing Center for Infectious Disease"/>
            <person name="Wu L."/>
            <person name="Ma J."/>
        </authorList>
    </citation>
    <scope>NUCLEOTIDE SEQUENCE [LARGE SCALE GENOMIC DNA]</scope>
    <source>
        <strain evidence="3">CECT 7956</strain>
    </source>
</reference>
<keyword evidence="2" id="KW-0012">Acyltransferase</keyword>
<keyword evidence="3" id="KW-1185">Reference proteome</keyword>
<name>A0ABV7YV52_9BACT</name>
<dbReference type="PANTHER" id="PTHR11735">
    <property type="entry name" value="TRNA N6-ADENOSINE THREONYLCARBAMOYLTRANSFERASE"/>
    <property type="match status" value="1"/>
</dbReference>
<dbReference type="InterPro" id="IPR043129">
    <property type="entry name" value="ATPase_NBD"/>
</dbReference>
<accession>A0ABV7YV52</accession>
<evidence type="ECO:0000313" key="3">
    <source>
        <dbReference type="Proteomes" id="UP001595616"/>
    </source>
</evidence>
<comment type="caution">
    <text evidence="2">The sequence shown here is derived from an EMBL/GenBank/DDBJ whole genome shotgun (WGS) entry which is preliminary data.</text>
</comment>
<dbReference type="Pfam" id="PF00814">
    <property type="entry name" value="TsaD"/>
    <property type="match status" value="1"/>
</dbReference>
<proteinExistence type="predicted"/>
<gene>
    <name evidence="2" type="primary">tsaB</name>
    <name evidence="2" type="ORF">ACFOOI_08805</name>
</gene>
<dbReference type="SUPFAM" id="SSF53067">
    <property type="entry name" value="Actin-like ATPase domain"/>
    <property type="match status" value="2"/>
</dbReference>
<dbReference type="CDD" id="cd24032">
    <property type="entry name" value="ASKHA_NBD_TsaB"/>
    <property type="match status" value="1"/>
</dbReference>
<dbReference type="EC" id="2.3.1.234" evidence="2"/>